<evidence type="ECO:0000313" key="21">
    <source>
        <dbReference type="Proteomes" id="UP000799421"/>
    </source>
</evidence>
<comment type="pathway">
    <text evidence="3">Sphingolipid metabolism.</text>
</comment>
<accession>A0A6A7C647</accession>
<dbReference type="SUPFAM" id="SSF51735">
    <property type="entry name" value="NAD(P)-binding Rossmann-fold domains"/>
    <property type="match status" value="1"/>
</dbReference>
<dbReference type="InterPro" id="IPR057326">
    <property type="entry name" value="KR_dom"/>
</dbReference>
<dbReference type="GO" id="GO:0030148">
    <property type="term" value="P:sphingolipid biosynthetic process"/>
    <property type="evidence" value="ECO:0007669"/>
    <property type="project" value="InterPro"/>
</dbReference>
<evidence type="ECO:0000259" key="19">
    <source>
        <dbReference type="SMART" id="SM00822"/>
    </source>
</evidence>
<dbReference type="EC" id="1.1.1.102" evidence="14"/>
<evidence type="ECO:0000256" key="8">
    <source>
        <dbReference type="ARBA" id="ARBA00022857"/>
    </source>
</evidence>
<comment type="subcellular location">
    <subcellularLocation>
        <location evidence="1">Endoplasmic reticulum membrane</location>
    </subcellularLocation>
</comment>
<comment type="function">
    <text evidence="15">Catalyzes the reduction of 3'-oxosphinganine (3-ketodihydrosphingosine/KDS) to sphinganine (dihydrosphingosine/DHS), the second step of de novo sphingolipid biosynthesis.</text>
</comment>
<evidence type="ECO:0000256" key="17">
    <source>
        <dbReference type="SAM" id="Phobius"/>
    </source>
</evidence>
<keyword evidence="11" id="KW-0560">Oxidoreductase</keyword>
<dbReference type="GO" id="GO:0005789">
    <property type="term" value="C:endoplasmic reticulum membrane"/>
    <property type="evidence" value="ECO:0007669"/>
    <property type="project" value="UniProtKB-SubCell"/>
</dbReference>
<keyword evidence="6" id="KW-0547">Nucleotide-binding</keyword>
<evidence type="ECO:0000256" key="4">
    <source>
        <dbReference type="ARBA" id="ARBA00006484"/>
    </source>
</evidence>
<organism evidence="20 21">
    <name type="scientific">Piedraia hortae CBS 480.64</name>
    <dbReference type="NCBI Taxonomy" id="1314780"/>
    <lineage>
        <taxon>Eukaryota</taxon>
        <taxon>Fungi</taxon>
        <taxon>Dikarya</taxon>
        <taxon>Ascomycota</taxon>
        <taxon>Pezizomycotina</taxon>
        <taxon>Dothideomycetes</taxon>
        <taxon>Dothideomycetidae</taxon>
        <taxon>Capnodiales</taxon>
        <taxon>Piedraiaceae</taxon>
        <taxon>Piedraia</taxon>
    </lineage>
</organism>
<dbReference type="CDD" id="cd06223">
    <property type="entry name" value="PRTases_typeI"/>
    <property type="match status" value="1"/>
</dbReference>
<keyword evidence="18" id="KW-0732">Signal</keyword>
<feature type="domain" description="Ketoreductase" evidence="19">
    <location>
        <begin position="35"/>
        <end position="228"/>
    </location>
</feature>
<evidence type="ECO:0000256" key="16">
    <source>
        <dbReference type="ARBA" id="ARBA00048930"/>
    </source>
</evidence>
<evidence type="ECO:0000256" key="11">
    <source>
        <dbReference type="ARBA" id="ARBA00023002"/>
    </source>
</evidence>
<dbReference type="InterPro" id="IPR000836">
    <property type="entry name" value="PRTase_dom"/>
</dbReference>
<evidence type="ECO:0000256" key="3">
    <source>
        <dbReference type="ARBA" id="ARBA00004991"/>
    </source>
</evidence>
<evidence type="ECO:0000256" key="14">
    <source>
        <dbReference type="ARBA" id="ARBA00026112"/>
    </source>
</evidence>
<evidence type="ECO:0000256" key="1">
    <source>
        <dbReference type="ARBA" id="ARBA00004586"/>
    </source>
</evidence>
<comment type="catalytic activity">
    <reaction evidence="16">
        <text>sphinganine + NADP(+) = 3-oxosphinganine + NADPH + H(+)</text>
        <dbReference type="Rhea" id="RHEA:22640"/>
        <dbReference type="ChEBI" id="CHEBI:15378"/>
        <dbReference type="ChEBI" id="CHEBI:57783"/>
        <dbReference type="ChEBI" id="CHEBI:57817"/>
        <dbReference type="ChEBI" id="CHEBI:58299"/>
        <dbReference type="ChEBI" id="CHEBI:58349"/>
        <dbReference type="EC" id="1.1.1.102"/>
    </reaction>
    <physiologicalReaction direction="right-to-left" evidence="16">
        <dbReference type="Rhea" id="RHEA:22642"/>
    </physiologicalReaction>
</comment>
<evidence type="ECO:0000256" key="6">
    <source>
        <dbReference type="ARBA" id="ARBA00022741"/>
    </source>
</evidence>
<gene>
    <name evidence="20" type="ORF">K470DRAFT_242678</name>
</gene>
<dbReference type="GO" id="GO:0047560">
    <property type="term" value="F:3-dehydrosphinganine reductase activity"/>
    <property type="evidence" value="ECO:0007669"/>
    <property type="project" value="UniProtKB-EC"/>
</dbReference>
<feature type="transmembrane region" description="Helical" evidence="17">
    <location>
        <begin position="177"/>
        <end position="196"/>
    </location>
</feature>
<keyword evidence="12" id="KW-0443">Lipid metabolism</keyword>
<dbReference type="InterPro" id="IPR002347">
    <property type="entry name" value="SDR_fam"/>
</dbReference>
<evidence type="ECO:0000256" key="12">
    <source>
        <dbReference type="ARBA" id="ARBA00023098"/>
    </source>
</evidence>
<evidence type="ECO:0000256" key="2">
    <source>
        <dbReference type="ARBA" id="ARBA00004760"/>
    </source>
</evidence>
<dbReference type="SMART" id="SM00822">
    <property type="entry name" value="PKS_KR"/>
    <property type="match status" value="1"/>
</dbReference>
<keyword evidence="13 17" id="KW-0472">Membrane</keyword>
<keyword evidence="10 17" id="KW-1133">Transmembrane helix</keyword>
<sequence>MATGLPWALAILCILLGVLAVGLVPTKNHFDVEGRTVLITGGSQGMGLAVAKLLSRKGANVVIIARNISKLTEALASIKAVSKNPTTQRFHLISADVTEPSENVRILHEVTLWNSGQPPDIVWAIAGSAHPTLFFQTPISTLRSQMDLNYWAATYLAHATLQLWLKPSTTKTPKQRHFIVTSSVVCFCGIAGYAPYSPAKSALRSLTDTLRSEVNLYNGYRSANPKGPEAEVKVHCIVPGTITSPGFEHEQVIKAEVTKLLEESDPKQTAEEVAEAAVRGLERGGGLVTTQWLGLAMKTGQLGNSPRSRVLLETALSWVVSVVWLVVGPQMEGTVFRYGRGNDVMLPSE</sequence>
<proteinExistence type="inferred from homology"/>
<dbReference type="Pfam" id="PF00106">
    <property type="entry name" value="adh_short"/>
    <property type="match status" value="1"/>
</dbReference>
<dbReference type="PRINTS" id="PR00081">
    <property type="entry name" value="GDHRDH"/>
</dbReference>
<protein>
    <recommendedName>
        <fullName evidence="14">3-dehydrosphinganine reductase</fullName>
        <ecNumber evidence="14">1.1.1.102</ecNumber>
    </recommendedName>
</protein>
<evidence type="ECO:0000256" key="5">
    <source>
        <dbReference type="ARBA" id="ARBA00022692"/>
    </source>
</evidence>
<feature type="chain" id="PRO_5025636100" description="3-dehydrosphinganine reductase" evidence="18">
    <location>
        <begin position="21"/>
        <end position="349"/>
    </location>
</feature>
<comment type="pathway">
    <text evidence="2">Lipid metabolism; sphingolipid metabolism.</text>
</comment>
<dbReference type="PANTHER" id="PTHR43550:SF3">
    <property type="entry name" value="3-KETODIHYDROSPHINGOSINE REDUCTASE"/>
    <property type="match status" value="1"/>
</dbReference>
<evidence type="ECO:0000256" key="13">
    <source>
        <dbReference type="ARBA" id="ARBA00023136"/>
    </source>
</evidence>
<keyword evidence="5 17" id="KW-0812">Transmembrane</keyword>
<reference evidence="20" key="1">
    <citation type="journal article" date="2020" name="Stud. Mycol.">
        <title>101 Dothideomycetes genomes: a test case for predicting lifestyles and emergence of pathogens.</title>
        <authorList>
            <person name="Haridas S."/>
            <person name="Albert R."/>
            <person name="Binder M."/>
            <person name="Bloem J."/>
            <person name="Labutti K."/>
            <person name="Salamov A."/>
            <person name="Andreopoulos B."/>
            <person name="Baker S."/>
            <person name="Barry K."/>
            <person name="Bills G."/>
            <person name="Bluhm B."/>
            <person name="Cannon C."/>
            <person name="Castanera R."/>
            <person name="Culley D."/>
            <person name="Daum C."/>
            <person name="Ezra D."/>
            <person name="Gonzalez J."/>
            <person name="Henrissat B."/>
            <person name="Kuo A."/>
            <person name="Liang C."/>
            <person name="Lipzen A."/>
            <person name="Lutzoni F."/>
            <person name="Magnuson J."/>
            <person name="Mondo S."/>
            <person name="Nolan M."/>
            <person name="Ohm R."/>
            <person name="Pangilinan J."/>
            <person name="Park H.-J."/>
            <person name="Ramirez L."/>
            <person name="Alfaro M."/>
            <person name="Sun H."/>
            <person name="Tritt A."/>
            <person name="Yoshinaga Y."/>
            <person name="Zwiers L.-H."/>
            <person name="Turgeon B."/>
            <person name="Goodwin S."/>
            <person name="Spatafora J."/>
            <person name="Crous P."/>
            <person name="Grigoriev I."/>
        </authorList>
    </citation>
    <scope>NUCLEOTIDE SEQUENCE</scope>
    <source>
        <strain evidence="20">CBS 480.64</strain>
    </source>
</reference>
<keyword evidence="9" id="KW-0746">Sphingolipid metabolism</keyword>
<dbReference type="CDD" id="cd08939">
    <property type="entry name" value="KDSR-like_SDR_c"/>
    <property type="match status" value="1"/>
</dbReference>
<keyword evidence="7" id="KW-0256">Endoplasmic reticulum</keyword>
<dbReference type="GO" id="GO:0006666">
    <property type="term" value="P:3-keto-sphinganine metabolic process"/>
    <property type="evidence" value="ECO:0007669"/>
    <property type="project" value="InterPro"/>
</dbReference>
<name>A0A6A7C647_9PEZI</name>
<evidence type="ECO:0000256" key="15">
    <source>
        <dbReference type="ARBA" id="ARBA00044737"/>
    </source>
</evidence>
<dbReference type="Proteomes" id="UP000799421">
    <property type="component" value="Unassembled WGS sequence"/>
</dbReference>
<evidence type="ECO:0000256" key="7">
    <source>
        <dbReference type="ARBA" id="ARBA00022824"/>
    </source>
</evidence>
<dbReference type="PANTHER" id="PTHR43550">
    <property type="entry name" value="3-KETODIHYDROSPHINGOSINE REDUCTASE"/>
    <property type="match status" value="1"/>
</dbReference>
<feature type="signal peptide" evidence="18">
    <location>
        <begin position="1"/>
        <end position="20"/>
    </location>
</feature>
<keyword evidence="8" id="KW-0521">NADP</keyword>
<evidence type="ECO:0000256" key="10">
    <source>
        <dbReference type="ARBA" id="ARBA00022989"/>
    </source>
</evidence>
<dbReference type="InterPro" id="IPR036291">
    <property type="entry name" value="NAD(P)-bd_dom_sf"/>
</dbReference>
<dbReference type="FunFam" id="3.40.50.720:FF:000456">
    <property type="entry name" value="3-ketodihydrosphingosine reductase tsc10"/>
    <property type="match status" value="1"/>
</dbReference>
<comment type="similarity">
    <text evidence="4">Belongs to the short-chain dehydrogenases/reductases (SDR) family.</text>
</comment>
<evidence type="ECO:0000256" key="18">
    <source>
        <dbReference type="SAM" id="SignalP"/>
    </source>
</evidence>
<dbReference type="InterPro" id="IPR045022">
    <property type="entry name" value="KDSR-like"/>
</dbReference>
<dbReference type="GO" id="GO:0000166">
    <property type="term" value="F:nucleotide binding"/>
    <property type="evidence" value="ECO:0007669"/>
    <property type="project" value="UniProtKB-KW"/>
</dbReference>
<dbReference type="AlphaFoldDB" id="A0A6A7C647"/>
<dbReference type="Gene3D" id="3.40.50.720">
    <property type="entry name" value="NAD(P)-binding Rossmann-like Domain"/>
    <property type="match status" value="1"/>
</dbReference>
<evidence type="ECO:0000256" key="9">
    <source>
        <dbReference type="ARBA" id="ARBA00022919"/>
    </source>
</evidence>
<keyword evidence="21" id="KW-1185">Reference proteome</keyword>
<dbReference type="OrthoDB" id="10267115at2759"/>
<evidence type="ECO:0000313" key="20">
    <source>
        <dbReference type="EMBL" id="KAF2862732.1"/>
    </source>
</evidence>
<dbReference type="EMBL" id="MU005964">
    <property type="protein sequence ID" value="KAF2862732.1"/>
    <property type="molecule type" value="Genomic_DNA"/>
</dbReference>